<proteinExistence type="predicted"/>
<evidence type="ECO:0000313" key="3">
    <source>
        <dbReference type="Proteomes" id="UP000503540"/>
    </source>
</evidence>
<dbReference type="KEGG" id="nah:F5544_30510"/>
<keyword evidence="3" id="KW-1185">Reference proteome</keyword>
<dbReference type="Proteomes" id="UP000503540">
    <property type="component" value="Chromosome"/>
</dbReference>
<keyword evidence="1" id="KW-1133">Transmembrane helix</keyword>
<name>A0A6G9YKW3_9NOCA</name>
<dbReference type="RefSeq" id="WP_167476411.1">
    <property type="nucleotide sequence ID" value="NZ_CP046172.1"/>
</dbReference>
<organism evidence="2 3">
    <name type="scientific">Nocardia arthritidis</name>
    <dbReference type="NCBI Taxonomy" id="228602"/>
    <lineage>
        <taxon>Bacteria</taxon>
        <taxon>Bacillati</taxon>
        <taxon>Actinomycetota</taxon>
        <taxon>Actinomycetes</taxon>
        <taxon>Mycobacteriales</taxon>
        <taxon>Nocardiaceae</taxon>
        <taxon>Nocardia</taxon>
    </lineage>
</organism>
<reference evidence="2 3" key="1">
    <citation type="journal article" date="2019" name="ACS Chem. Biol.">
        <title>Identification and Mobilization of a Cryptic Antibiotic Biosynthesis Gene Locus from a Human-Pathogenic Nocardia Isolate.</title>
        <authorList>
            <person name="Herisse M."/>
            <person name="Ishida K."/>
            <person name="Porter J.L."/>
            <person name="Howden B."/>
            <person name="Hertweck C."/>
            <person name="Stinear T.P."/>
            <person name="Pidot S.J."/>
        </authorList>
    </citation>
    <scope>NUCLEOTIDE SEQUENCE [LARGE SCALE GENOMIC DNA]</scope>
    <source>
        <strain evidence="2 3">AUSMDU00012717</strain>
    </source>
</reference>
<feature type="transmembrane region" description="Helical" evidence="1">
    <location>
        <begin position="26"/>
        <end position="46"/>
    </location>
</feature>
<dbReference type="EMBL" id="CP046172">
    <property type="protein sequence ID" value="QIS13945.1"/>
    <property type="molecule type" value="Genomic_DNA"/>
</dbReference>
<accession>A0A6G9YKW3</accession>
<evidence type="ECO:0000256" key="1">
    <source>
        <dbReference type="SAM" id="Phobius"/>
    </source>
</evidence>
<feature type="transmembrane region" description="Helical" evidence="1">
    <location>
        <begin position="67"/>
        <end position="88"/>
    </location>
</feature>
<dbReference type="AlphaFoldDB" id="A0A6G9YKW3"/>
<keyword evidence="1" id="KW-0472">Membrane</keyword>
<keyword evidence="1" id="KW-0812">Transmembrane</keyword>
<protein>
    <submittedName>
        <fullName evidence="2">Uncharacterized protein</fullName>
    </submittedName>
</protein>
<sequence>MNILADQPINAYKHLPSDVIEPFTTLLSWLLWVALVACLGWLLVAAGRMWIMRHEGQATSSEGPHGVVMSLLGAIVATSSTAIALAILS</sequence>
<gene>
    <name evidence="2" type="ORF">F5544_30510</name>
</gene>
<evidence type="ECO:0000313" key="2">
    <source>
        <dbReference type="EMBL" id="QIS13945.1"/>
    </source>
</evidence>